<feature type="domain" description="S1 motif" evidence="10">
    <location>
        <begin position="510"/>
        <end position="579"/>
    </location>
</feature>
<dbReference type="GO" id="GO:0006412">
    <property type="term" value="P:translation"/>
    <property type="evidence" value="ECO:0007669"/>
    <property type="project" value="InterPro"/>
</dbReference>
<evidence type="ECO:0000256" key="5">
    <source>
        <dbReference type="ARBA" id="ARBA00023274"/>
    </source>
</evidence>
<dbReference type="RefSeq" id="WP_006930716.1">
    <property type="nucleotide sequence ID" value="NZ_CM001402.1"/>
</dbReference>
<dbReference type="FunCoup" id="H1XYB6">
    <property type="interactions" value="514"/>
</dbReference>
<dbReference type="FunFam" id="2.40.50.140:FF:000110">
    <property type="entry name" value="30S ribosomal protein S1"/>
    <property type="match status" value="1"/>
</dbReference>
<evidence type="ECO:0000256" key="2">
    <source>
        <dbReference type="ARBA" id="ARBA00022737"/>
    </source>
</evidence>
<dbReference type="PANTHER" id="PTHR10724:SF7">
    <property type="entry name" value="SMALL RIBOSOMAL SUBUNIT PROTEIN BS1C"/>
    <property type="match status" value="1"/>
</dbReference>
<dbReference type="EMBL" id="CP018099">
    <property type="protein sequence ID" value="APF19277.1"/>
    <property type="molecule type" value="Genomic_DNA"/>
</dbReference>
<evidence type="ECO:0000256" key="1">
    <source>
        <dbReference type="ARBA" id="ARBA00006767"/>
    </source>
</evidence>
<dbReference type="InterPro" id="IPR050437">
    <property type="entry name" value="Ribos_protein_bS1-like"/>
</dbReference>
<dbReference type="EMBL" id="CM001402">
    <property type="protein sequence ID" value="EHO43183.1"/>
    <property type="molecule type" value="Genomic_DNA"/>
</dbReference>
<feature type="domain" description="S1 motif" evidence="10">
    <location>
        <begin position="164"/>
        <end position="230"/>
    </location>
</feature>
<dbReference type="FunFam" id="2.40.50.140:FF:000018">
    <property type="entry name" value="30S ribosomal protein S1"/>
    <property type="match status" value="1"/>
</dbReference>
<evidence type="ECO:0000256" key="7">
    <source>
        <dbReference type="ARBA" id="ARBA00035293"/>
    </source>
</evidence>
<dbReference type="GO" id="GO:1990904">
    <property type="term" value="C:ribonucleoprotein complex"/>
    <property type="evidence" value="ECO:0007669"/>
    <property type="project" value="UniProtKB-KW"/>
</dbReference>
<dbReference type="NCBIfam" id="NF005208">
    <property type="entry name" value="PRK06676.1"/>
    <property type="match status" value="1"/>
</dbReference>
<evidence type="ECO:0000256" key="9">
    <source>
        <dbReference type="SAM" id="MobiDB-lite"/>
    </source>
</evidence>
<dbReference type="GO" id="GO:0003729">
    <property type="term" value="F:mRNA binding"/>
    <property type="evidence" value="ECO:0007669"/>
    <property type="project" value="TreeGrafter"/>
</dbReference>
<name>H1XYB6_CALAY</name>
<feature type="domain" description="S1 motif" evidence="10">
    <location>
        <begin position="83"/>
        <end position="146"/>
    </location>
</feature>
<dbReference type="GO" id="GO:0005840">
    <property type="term" value="C:ribosome"/>
    <property type="evidence" value="ECO:0007669"/>
    <property type="project" value="UniProtKB-KW"/>
</dbReference>
<dbReference type="CDD" id="cd05688">
    <property type="entry name" value="S1_RPS1_repeat_ec3"/>
    <property type="match status" value="1"/>
</dbReference>
<gene>
    <name evidence="11" type="ORF">Cabys_2528</name>
    <name evidence="12" type="ORF">Calab_3585</name>
</gene>
<dbReference type="SMART" id="SM00316">
    <property type="entry name" value="S1"/>
    <property type="match status" value="6"/>
</dbReference>
<dbReference type="PaxDb" id="880073-Calab_3585"/>
<dbReference type="STRING" id="880073.Cabys_2528"/>
<dbReference type="CDD" id="cd00164">
    <property type="entry name" value="S1_like"/>
    <property type="match status" value="1"/>
</dbReference>
<feature type="domain" description="S1 motif" evidence="10">
    <location>
        <begin position="251"/>
        <end position="319"/>
    </location>
</feature>
<feature type="compositionally biased region" description="Basic and acidic residues" evidence="9">
    <location>
        <begin position="638"/>
        <end position="688"/>
    </location>
</feature>
<evidence type="ECO:0000256" key="4">
    <source>
        <dbReference type="ARBA" id="ARBA00022980"/>
    </source>
</evidence>
<proteinExistence type="inferred from homology"/>
<keyword evidence="4 12" id="KW-0689">Ribosomal protein</keyword>
<dbReference type="PROSITE" id="PS50126">
    <property type="entry name" value="S1"/>
    <property type="match status" value="6"/>
</dbReference>
<keyword evidence="13" id="KW-1185">Reference proteome</keyword>
<dbReference type="GO" id="GO:0003735">
    <property type="term" value="F:structural constituent of ribosome"/>
    <property type="evidence" value="ECO:0007669"/>
    <property type="project" value="InterPro"/>
</dbReference>
<evidence type="ECO:0000313" key="13">
    <source>
        <dbReference type="Proteomes" id="UP000004671"/>
    </source>
</evidence>
<dbReference type="InterPro" id="IPR003029">
    <property type="entry name" value="S1_domain"/>
</dbReference>
<sequence>MTEEKKEPTTPNPSQEQATEEMANQTTTSNDQPQDQKDQTTDDQFTEEVVKLEDLEEEMEYSPAEMETLTRLYNQTLDELKEGEVVTGRVLSITDNDVIVDVGFKSEGIIPKEEFDNIEELKPGDEIEVYVDELDNGEGMVALSRRRADFIKNWERLIEKYENDEVIPGTITRRIKGGMVVNLMGVDAFLPGSQIDVKPIRDFDALIGKQMNFKIVKVNRARKNIVVSSRALIEKELEGKRKEILETLEKGQVRKGIVKNITDFGVFIDLGGVDGLLHITDLSWGRVNHPSELVKLDQELEVMVLDFNENKDRISLGLKQLQPHPWDNVQDKYPVNSIVKGRVVSITDYGAFVELEKGIEGLIHISEMSWSQHIKHPSQILTVGQEVEAVVLNVEPEQKKISLGLKQLEPDPWENIEERYPVGSIHKGIVRNITQFGVFVELEEGIDGLVHISDLSWTRKIQHPSEVVKKNDEIEVKVLGINREERRIALGHKQIEPNPWDSFEEVYKEGSEVEGKISRFVDKGVVVTLPHGVDGFIPNHHIPTPKGKKPSDVYEVGAEIKAKVLEFDKENKKIVLSVVNYFRDRERKEYEEYLAKQGLPGTTVEEIIKSRPIGRTEEKKEEKKKAPEKAEKEEAEVKEEPKAEPEAAEEPKAEETKAEESAPEPEKTDDAAEEKAEAEAKEEEKKNE</sequence>
<dbReference type="NCBIfam" id="NF004953">
    <property type="entry name" value="PRK06299.1-3"/>
    <property type="match status" value="1"/>
</dbReference>
<evidence type="ECO:0000259" key="10">
    <source>
        <dbReference type="PROSITE" id="PS50126"/>
    </source>
</evidence>
<dbReference type="CDD" id="cd05687">
    <property type="entry name" value="S1_RPS1_repeat_ec1_hs1"/>
    <property type="match status" value="1"/>
</dbReference>
<reference evidence="11 14" key="2">
    <citation type="submission" date="2016-11" db="EMBL/GenBank/DDBJ databases">
        <title>Genomic analysis of Caldithrix abyssi and proposal of a novel bacterial phylum Caldithrichaeota.</title>
        <authorList>
            <person name="Kublanov I."/>
            <person name="Sigalova O."/>
            <person name="Gavrilov S."/>
            <person name="Lebedinsky A."/>
            <person name="Ivanova N."/>
            <person name="Daum C."/>
            <person name="Reddy T."/>
            <person name="Klenk H.P."/>
            <person name="Goker M."/>
            <person name="Reva O."/>
            <person name="Miroshnichenko M."/>
            <person name="Kyprides N."/>
            <person name="Woyke T."/>
            <person name="Gelfand M."/>
        </authorList>
    </citation>
    <scope>NUCLEOTIDE SEQUENCE [LARGE SCALE GENOMIC DNA]</scope>
    <source>
        <strain evidence="11 14">LF13</strain>
    </source>
</reference>
<feature type="region of interest" description="Disordered" evidence="9">
    <location>
        <begin position="1"/>
        <end position="47"/>
    </location>
</feature>
<dbReference type="Pfam" id="PF00575">
    <property type="entry name" value="S1"/>
    <property type="match status" value="6"/>
</dbReference>
<feature type="domain" description="S1 motif" evidence="10">
    <location>
        <begin position="423"/>
        <end position="493"/>
    </location>
</feature>
<dbReference type="InterPro" id="IPR012340">
    <property type="entry name" value="NA-bd_OB-fold"/>
</dbReference>
<feature type="compositionally biased region" description="Basic and acidic residues" evidence="9">
    <location>
        <begin position="606"/>
        <end position="632"/>
    </location>
</feature>
<dbReference type="KEGG" id="caby:Cabys_2528"/>
<comment type="similarity">
    <text evidence="1">Belongs to the bacterial ribosomal protein bS1 family.</text>
</comment>
<dbReference type="NCBIfam" id="TIGR00717">
    <property type="entry name" value="rpsA"/>
    <property type="match status" value="1"/>
</dbReference>
<reference evidence="12 13" key="1">
    <citation type="submission" date="2011-09" db="EMBL/GenBank/DDBJ databases">
        <title>The permanent draft genome of Caldithrix abyssi DSM 13497.</title>
        <authorList>
            <consortium name="US DOE Joint Genome Institute (JGI-PGF)"/>
            <person name="Lucas S."/>
            <person name="Han J."/>
            <person name="Lapidus A."/>
            <person name="Bruce D."/>
            <person name="Goodwin L."/>
            <person name="Pitluck S."/>
            <person name="Peters L."/>
            <person name="Kyrpides N."/>
            <person name="Mavromatis K."/>
            <person name="Ivanova N."/>
            <person name="Mikhailova N."/>
            <person name="Chertkov O."/>
            <person name="Detter J.C."/>
            <person name="Tapia R."/>
            <person name="Han C."/>
            <person name="Land M."/>
            <person name="Hauser L."/>
            <person name="Markowitz V."/>
            <person name="Cheng J.-F."/>
            <person name="Hugenholtz P."/>
            <person name="Woyke T."/>
            <person name="Wu D."/>
            <person name="Spring S."/>
            <person name="Brambilla E."/>
            <person name="Klenk H.-P."/>
            <person name="Eisen J.A."/>
        </authorList>
    </citation>
    <scope>NUCLEOTIDE SEQUENCE [LARGE SCALE GENOMIC DNA]</scope>
    <source>
        <strain evidence="12 13">DSM 13497</strain>
    </source>
</reference>
<dbReference type="CDD" id="cd04465">
    <property type="entry name" value="S1_RPS1_repeat_ec2_hs2"/>
    <property type="match status" value="1"/>
</dbReference>
<feature type="region of interest" description="Disordered" evidence="9">
    <location>
        <begin position="606"/>
        <end position="688"/>
    </location>
</feature>
<dbReference type="FunFam" id="2.40.50.140:FF:000011">
    <property type="entry name" value="30S ribosomal protein S1"/>
    <property type="match status" value="2"/>
</dbReference>
<dbReference type="InterPro" id="IPR000110">
    <property type="entry name" value="Ribosomal_bS1"/>
</dbReference>
<dbReference type="HOGENOM" id="CLU_015805_2_1_0"/>
<keyword evidence="3" id="KW-0694">RNA-binding</keyword>
<dbReference type="InParanoid" id="H1XYB6"/>
<evidence type="ECO:0000256" key="6">
    <source>
        <dbReference type="ARBA" id="ARBA00025604"/>
    </source>
</evidence>
<evidence type="ECO:0000313" key="11">
    <source>
        <dbReference type="EMBL" id="APF19277.1"/>
    </source>
</evidence>
<evidence type="ECO:0000256" key="8">
    <source>
        <dbReference type="ARBA" id="ARBA00035517"/>
    </source>
</evidence>
<feature type="compositionally biased region" description="Polar residues" evidence="9">
    <location>
        <begin position="12"/>
        <end position="30"/>
    </location>
</feature>
<keyword evidence="2" id="KW-0677">Repeat</keyword>
<comment type="function">
    <text evidence="6">Binds mRNA; thus facilitating recognition of the initiation point. It is needed to translate mRNA with a short Shine-Dalgarno (SD) purine-rich sequence.</text>
</comment>
<evidence type="ECO:0000313" key="12">
    <source>
        <dbReference type="EMBL" id="EHO43183.1"/>
    </source>
</evidence>
<dbReference type="SUPFAM" id="SSF50249">
    <property type="entry name" value="Nucleic acid-binding proteins"/>
    <property type="match status" value="6"/>
</dbReference>
<dbReference type="PRINTS" id="PR00681">
    <property type="entry name" value="RIBOSOMALS1"/>
</dbReference>
<dbReference type="eggNOG" id="COG0539">
    <property type="taxonomic scope" value="Bacteria"/>
</dbReference>
<dbReference type="Gene3D" id="2.40.50.140">
    <property type="entry name" value="Nucleic acid-binding proteins"/>
    <property type="match status" value="6"/>
</dbReference>
<evidence type="ECO:0000313" key="14">
    <source>
        <dbReference type="Proteomes" id="UP000183868"/>
    </source>
</evidence>
<evidence type="ECO:0000256" key="3">
    <source>
        <dbReference type="ARBA" id="ARBA00022884"/>
    </source>
</evidence>
<feature type="domain" description="S1 motif" evidence="10">
    <location>
        <begin position="336"/>
        <end position="406"/>
    </location>
</feature>
<dbReference type="InterPro" id="IPR035104">
    <property type="entry name" value="Ribosomal_protein_S1-like"/>
</dbReference>
<protein>
    <recommendedName>
        <fullName evidence="7">Small ribosomal subunit protein bS1</fullName>
    </recommendedName>
    <alternativeName>
        <fullName evidence="8">30S ribosomal protein S1</fullName>
    </alternativeName>
</protein>
<organism evidence="12 13">
    <name type="scientific">Caldithrix abyssi DSM 13497</name>
    <dbReference type="NCBI Taxonomy" id="880073"/>
    <lineage>
        <taxon>Bacteria</taxon>
        <taxon>Pseudomonadati</taxon>
        <taxon>Calditrichota</taxon>
        <taxon>Calditrichia</taxon>
        <taxon>Calditrichales</taxon>
        <taxon>Calditrichaceae</taxon>
        <taxon>Caldithrix</taxon>
    </lineage>
</organism>
<dbReference type="OrthoDB" id="9804077at2"/>
<keyword evidence="5" id="KW-0687">Ribonucleoprotein</keyword>
<dbReference type="AlphaFoldDB" id="H1XYB6"/>
<dbReference type="FunFam" id="2.40.50.140:FF:000103">
    <property type="entry name" value="protein RRP5 homolog"/>
    <property type="match status" value="1"/>
</dbReference>
<dbReference type="Proteomes" id="UP000183868">
    <property type="component" value="Chromosome"/>
</dbReference>
<dbReference type="PANTHER" id="PTHR10724">
    <property type="entry name" value="30S RIBOSOMAL PROTEIN S1"/>
    <property type="match status" value="1"/>
</dbReference>
<accession>H1XYB6</accession>
<dbReference type="Proteomes" id="UP000004671">
    <property type="component" value="Chromosome"/>
</dbReference>